<feature type="region of interest" description="Disordered" evidence="2">
    <location>
        <begin position="1"/>
        <end position="38"/>
    </location>
</feature>
<proteinExistence type="predicted"/>
<feature type="coiled-coil region" evidence="1">
    <location>
        <begin position="72"/>
        <end position="113"/>
    </location>
</feature>
<protein>
    <submittedName>
        <fullName evidence="3">Uncharacterized protein</fullName>
    </submittedName>
</protein>
<evidence type="ECO:0000313" key="4">
    <source>
        <dbReference type="Proteomes" id="UP001058974"/>
    </source>
</evidence>
<dbReference type="Gramene" id="Psat05G0631300-T1">
    <property type="protein sequence ID" value="KAI5411119.1"/>
    <property type="gene ID" value="KIW84_056313"/>
</dbReference>
<sequence>MPHRILSSQQRRRYHKRTTSQPSIDGAFKPNHRQNSDLNKLSFNSKTDDSLHNLNSPILLHDTNSTPSALNVNDAEQARVRALEDLQKILAEKKALQGEINVLEMRLADQLNAEVVLAETKTASEDWIQNSKPQQQQIKDFELNEFYDEVVQVMENFTGQLNRGIELDQFSFVAVVKACGRSLEVGFGRGIHEVAMKP</sequence>
<evidence type="ECO:0000313" key="3">
    <source>
        <dbReference type="EMBL" id="KAI5411119.1"/>
    </source>
</evidence>
<accession>A0A9D4WXU0</accession>
<keyword evidence="4" id="KW-1185">Reference proteome</keyword>
<dbReference type="EMBL" id="JAMSHJ010000005">
    <property type="protein sequence ID" value="KAI5411119.1"/>
    <property type="molecule type" value="Genomic_DNA"/>
</dbReference>
<keyword evidence="1" id="KW-0175">Coiled coil</keyword>
<dbReference type="AlphaFoldDB" id="A0A9D4WXU0"/>
<dbReference type="Proteomes" id="UP001058974">
    <property type="component" value="Chromosome 5"/>
</dbReference>
<organism evidence="3 4">
    <name type="scientific">Pisum sativum</name>
    <name type="common">Garden pea</name>
    <name type="synonym">Lathyrus oleraceus</name>
    <dbReference type="NCBI Taxonomy" id="3888"/>
    <lineage>
        <taxon>Eukaryota</taxon>
        <taxon>Viridiplantae</taxon>
        <taxon>Streptophyta</taxon>
        <taxon>Embryophyta</taxon>
        <taxon>Tracheophyta</taxon>
        <taxon>Spermatophyta</taxon>
        <taxon>Magnoliopsida</taxon>
        <taxon>eudicotyledons</taxon>
        <taxon>Gunneridae</taxon>
        <taxon>Pentapetalae</taxon>
        <taxon>rosids</taxon>
        <taxon>fabids</taxon>
        <taxon>Fabales</taxon>
        <taxon>Fabaceae</taxon>
        <taxon>Papilionoideae</taxon>
        <taxon>50 kb inversion clade</taxon>
        <taxon>NPAAA clade</taxon>
        <taxon>Hologalegina</taxon>
        <taxon>IRL clade</taxon>
        <taxon>Fabeae</taxon>
        <taxon>Lathyrus</taxon>
    </lineage>
</organism>
<name>A0A9D4WXU0_PEA</name>
<evidence type="ECO:0000256" key="2">
    <source>
        <dbReference type="SAM" id="MobiDB-lite"/>
    </source>
</evidence>
<comment type="caution">
    <text evidence="3">The sequence shown here is derived from an EMBL/GenBank/DDBJ whole genome shotgun (WGS) entry which is preliminary data.</text>
</comment>
<reference evidence="3 4" key="1">
    <citation type="journal article" date="2022" name="Nat. Genet.">
        <title>Improved pea reference genome and pan-genome highlight genomic features and evolutionary characteristics.</title>
        <authorList>
            <person name="Yang T."/>
            <person name="Liu R."/>
            <person name="Luo Y."/>
            <person name="Hu S."/>
            <person name="Wang D."/>
            <person name="Wang C."/>
            <person name="Pandey M.K."/>
            <person name="Ge S."/>
            <person name="Xu Q."/>
            <person name="Li N."/>
            <person name="Li G."/>
            <person name="Huang Y."/>
            <person name="Saxena R.K."/>
            <person name="Ji Y."/>
            <person name="Li M."/>
            <person name="Yan X."/>
            <person name="He Y."/>
            <person name="Liu Y."/>
            <person name="Wang X."/>
            <person name="Xiang C."/>
            <person name="Varshney R.K."/>
            <person name="Ding H."/>
            <person name="Gao S."/>
            <person name="Zong X."/>
        </authorList>
    </citation>
    <scope>NUCLEOTIDE SEQUENCE [LARGE SCALE GENOMIC DNA]</scope>
    <source>
        <strain evidence="3 4">cv. Zhongwan 6</strain>
    </source>
</reference>
<evidence type="ECO:0000256" key="1">
    <source>
        <dbReference type="SAM" id="Coils"/>
    </source>
</evidence>
<gene>
    <name evidence="3" type="ORF">KIW84_056313</name>
</gene>